<protein>
    <submittedName>
        <fullName evidence="9">Multiple sugar transport system permease protein</fullName>
    </submittedName>
</protein>
<comment type="subcellular location">
    <subcellularLocation>
        <location evidence="1 7">Cell membrane</location>
        <topology evidence="1 7">Multi-pass membrane protein</topology>
    </subcellularLocation>
</comment>
<organism evidence="9 10">
    <name type="scientific">Kibdelosporangium aridum</name>
    <dbReference type="NCBI Taxonomy" id="2030"/>
    <lineage>
        <taxon>Bacteria</taxon>
        <taxon>Bacillati</taxon>
        <taxon>Actinomycetota</taxon>
        <taxon>Actinomycetes</taxon>
        <taxon>Pseudonocardiales</taxon>
        <taxon>Pseudonocardiaceae</taxon>
        <taxon>Kibdelosporangium</taxon>
    </lineage>
</organism>
<dbReference type="EMBL" id="FWXV01000001">
    <property type="protein sequence ID" value="SMC66910.1"/>
    <property type="molecule type" value="Genomic_DNA"/>
</dbReference>
<accession>A0A1W2B2A6</accession>
<comment type="similarity">
    <text evidence="7">Belongs to the binding-protein-dependent transport system permease family.</text>
</comment>
<dbReference type="PANTHER" id="PTHR30193">
    <property type="entry name" value="ABC TRANSPORTER PERMEASE PROTEIN"/>
    <property type="match status" value="1"/>
</dbReference>
<feature type="transmembrane region" description="Helical" evidence="7">
    <location>
        <begin position="199"/>
        <end position="221"/>
    </location>
</feature>
<dbReference type="InterPro" id="IPR000515">
    <property type="entry name" value="MetI-like"/>
</dbReference>
<evidence type="ECO:0000259" key="8">
    <source>
        <dbReference type="PROSITE" id="PS50928"/>
    </source>
</evidence>
<keyword evidence="10" id="KW-1185">Reference proteome</keyword>
<dbReference type="PROSITE" id="PS50928">
    <property type="entry name" value="ABC_TM1"/>
    <property type="match status" value="1"/>
</dbReference>
<keyword evidence="9" id="KW-0762">Sugar transport</keyword>
<evidence type="ECO:0000313" key="9">
    <source>
        <dbReference type="EMBL" id="SMC66910.1"/>
    </source>
</evidence>
<dbReference type="InterPro" id="IPR051393">
    <property type="entry name" value="ABC_transporter_permease"/>
</dbReference>
<keyword evidence="5 7" id="KW-1133">Transmembrane helix</keyword>
<dbReference type="InterPro" id="IPR035906">
    <property type="entry name" value="MetI-like_sf"/>
</dbReference>
<feature type="transmembrane region" description="Helical" evidence="7">
    <location>
        <begin position="12"/>
        <end position="36"/>
    </location>
</feature>
<feature type="domain" description="ABC transmembrane type-1" evidence="8">
    <location>
        <begin position="68"/>
        <end position="285"/>
    </location>
</feature>
<dbReference type="AlphaFoldDB" id="A0A1W2B2A6"/>
<dbReference type="GO" id="GO:0005886">
    <property type="term" value="C:plasma membrane"/>
    <property type="evidence" value="ECO:0007669"/>
    <property type="project" value="UniProtKB-SubCell"/>
</dbReference>
<reference evidence="9 10" key="1">
    <citation type="submission" date="2017-04" db="EMBL/GenBank/DDBJ databases">
        <authorList>
            <person name="Afonso C.L."/>
            <person name="Miller P.J."/>
            <person name="Scott M.A."/>
            <person name="Spackman E."/>
            <person name="Goraichik I."/>
            <person name="Dimitrov K.M."/>
            <person name="Suarez D.L."/>
            <person name="Swayne D.E."/>
        </authorList>
    </citation>
    <scope>NUCLEOTIDE SEQUENCE [LARGE SCALE GENOMIC DNA]</scope>
    <source>
        <strain evidence="9 10">DSM 43828</strain>
    </source>
</reference>
<sequence length="300" mass="33157">MAKLRGDTRAAWAFLSPWVAGFVLFTAGPMVISLYLSLTRYDMLKPASFVGMDNYAELFTDPKVGTALYNTLFFTFLHVPLQIVLALALASLLRRAGRASEFFRTVLYLPVMTPPVALAAMFLLLLNGQTGAINELLGWFGFTGPNWTTDPAWIKPGLVLMSLWTVGSTAIIYLAALSRVPGELYEAARLDGASPWRQFCHITLPGISGTIYFTVVVNTIASLQTFTEAYAMFFGNSQVADNQGDAALFYVIYLFQQAFSSLRMGYASALAWALFVVIAVITIVQVRASRRLVYYESEPR</sequence>
<dbReference type="CDD" id="cd06261">
    <property type="entry name" value="TM_PBP2"/>
    <property type="match status" value="1"/>
</dbReference>
<feature type="transmembrane region" description="Helical" evidence="7">
    <location>
        <begin position="264"/>
        <end position="284"/>
    </location>
</feature>
<evidence type="ECO:0000256" key="4">
    <source>
        <dbReference type="ARBA" id="ARBA00022692"/>
    </source>
</evidence>
<feature type="transmembrane region" description="Helical" evidence="7">
    <location>
        <begin position="72"/>
        <end position="93"/>
    </location>
</feature>
<evidence type="ECO:0000256" key="5">
    <source>
        <dbReference type="ARBA" id="ARBA00022989"/>
    </source>
</evidence>
<evidence type="ECO:0000256" key="2">
    <source>
        <dbReference type="ARBA" id="ARBA00022448"/>
    </source>
</evidence>
<keyword evidence="2 7" id="KW-0813">Transport</keyword>
<name>A0A1W2B2A6_KIBAR</name>
<evidence type="ECO:0000256" key="7">
    <source>
        <dbReference type="RuleBase" id="RU363032"/>
    </source>
</evidence>
<dbReference type="PANTHER" id="PTHR30193:SF1">
    <property type="entry name" value="ABC TRANSPORTER PERMEASE PROTEIN YESP-RELATED"/>
    <property type="match status" value="1"/>
</dbReference>
<feature type="transmembrane region" description="Helical" evidence="7">
    <location>
        <begin position="157"/>
        <end position="178"/>
    </location>
</feature>
<evidence type="ECO:0000313" key="10">
    <source>
        <dbReference type="Proteomes" id="UP000192674"/>
    </source>
</evidence>
<dbReference type="Proteomes" id="UP000192674">
    <property type="component" value="Unassembled WGS sequence"/>
</dbReference>
<proteinExistence type="inferred from homology"/>
<dbReference type="Gene3D" id="1.10.3720.10">
    <property type="entry name" value="MetI-like"/>
    <property type="match status" value="1"/>
</dbReference>
<evidence type="ECO:0000256" key="6">
    <source>
        <dbReference type="ARBA" id="ARBA00023136"/>
    </source>
</evidence>
<keyword evidence="6 7" id="KW-0472">Membrane</keyword>
<dbReference type="OrthoDB" id="4053402at2"/>
<keyword evidence="3" id="KW-1003">Cell membrane</keyword>
<evidence type="ECO:0000256" key="1">
    <source>
        <dbReference type="ARBA" id="ARBA00004651"/>
    </source>
</evidence>
<dbReference type="GO" id="GO:0055085">
    <property type="term" value="P:transmembrane transport"/>
    <property type="evidence" value="ECO:0007669"/>
    <property type="project" value="InterPro"/>
</dbReference>
<keyword evidence="4 7" id="KW-0812">Transmembrane</keyword>
<feature type="transmembrane region" description="Helical" evidence="7">
    <location>
        <begin position="105"/>
        <end position="126"/>
    </location>
</feature>
<gene>
    <name evidence="9" type="ORF">SAMN05661093_01364</name>
</gene>
<dbReference type="RefSeq" id="WP_084425104.1">
    <property type="nucleotide sequence ID" value="NZ_FWXV01000001.1"/>
</dbReference>
<dbReference type="SUPFAM" id="SSF161098">
    <property type="entry name" value="MetI-like"/>
    <property type="match status" value="1"/>
</dbReference>
<evidence type="ECO:0000256" key="3">
    <source>
        <dbReference type="ARBA" id="ARBA00022475"/>
    </source>
</evidence>
<dbReference type="Pfam" id="PF00528">
    <property type="entry name" value="BPD_transp_1"/>
    <property type="match status" value="1"/>
</dbReference>